<sequence>MLAMKEKELNKEARRMLDLIESGTTSMTSENIAPYYVDINTYTDNELFKLEKQKLFKERPLLMAFTCD</sequence>
<proteinExistence type="predicted"/>
<organism evidence="1">
    <name type="scientific">marine metagenome</name>
    <dbReference type="NCBI Taxonomy" id="408172"/>
    <lineage>
        <taxon>unclassified sequences</taxon>
        <taxon>metagenomes</taxon>
        <taxon>ecological metagenomes</taxon>
    </lineage>
</organism>
<accession>A0A381X0W9</accession>
<evidence type="ECO:0000313" key="1">
    <source>
        <dbReference type="EMBL" id="SVA58198.1"/>
    </source>
</evidence>
<gene>
    <name evidence="1" type="ORF">METZ01_LOCUS111052</name>
</gene>
<name>A0A381X0W9_9ZZZZ</name>
<dbReference type="AlphaFoldDB" id="A0A381X0W9"/>
<feature type="non-terminal residue" evidence="1">
    <location>
        <position position="68"/>
    </location>
</feature>
<dbReference type="EMBL" id="UINC01013477">
    <property type="protein sequence ID" value="SVA58198.1"/>
    <property type="molecule type" value="Genomic_DNA"/>
</dbReference>
<protein>
    <submittedName>
        <fullName evidence="1">Uncharacterized protein</fullName>
    </submittedName>
</protein>
<reference evidence="1" key="1">
    <citation type="submission" date="2018-05" db="EMBL/GenBank/DDBJ databases">
        <authorList>
            <person name="Lanie J.A."/>
            <person name="Ng W.-L."/>
            <person name="Kazmierczak K.M."/>
            <person name="Andrzejewski T.M."/>
            <person name="Davidsen T.M."/>
            <person name="Wayne K.J."/>
            <person name="Tettelin H."/>
            <person name="Glass J.I."/>
            <person name="Rusch D."/>
            <person name="Podicherti R."/>
            <person name="Tsui H.-C.T."/>
            <person name="Winkler M.E."/>
        </authorList>
    </citation>
    <scope>NUCLEOTIDE SEQUENCE</scope>
</reference>